<dbReference type="Gene3D" id="3.90.120.10">
    <property type="entry name" value="DNA Methylase, subunit A, domain 2"/>
    <property type="match status" value="1"/>
</dbReference>
<dbReference type="InterPro" id="IPR029063">
    <property type="entry name" value="SAM-dependent_MTases_sf"/>
</dbReference>
<dbReference type="SUPFAM" id="SSF53335">
    <property type="entry name" value="S-adenosyl-L-methionine-dependent methyltransferases"/>
    <property type="match status" value="1"/>
</dbReference>
<dbReference type="InterPro" id="IPR050390">
    <property type="entry name" value="C5-Methyltransferase"/>
</dbReference>
<organism evidence="9 10">
    <name type="scientific">Candidatus Haliotispira prima</name>
    <dbReference type="NCBI Taxonomy" id="3034016"/>
    <lineage>
        <taxon>Bacteria</taxon>
        <taxon>Pseudomonadati</taxon>
        <taxon>Spirochaetota</taxon>
        <taxon>Spirochaetia</taxon>
        <taxon>Spirochaetales</taxon>
        <taxon>Spirochaetaceae</taxon>
        <taxon>Candidatus Haliotispira</taxon>
    </lineage>
</organism>
<dbReference type="PROSITE" id="PS51679">
    <property type="entry name" value="SAM_MT_C5"/>
    <property type="match status" value="1"/>
</dbReference>
<gene>
    <name evidence="9" type="ORF">P0082_11085</name>
</gene>
<comment type="similarity">
    <text evidence="6 7">Belongs to the class I-like SAM-binding methyltransferase superfamily. C5-methyltransferase family.</text>
</comment>
<dbReference type="Proteomes" id="UP001228690">
    <property type="component" value="Chromosome"/>
</dbReference>
<dbReference type="PRINTS" id="PR00105">
    <property type="entry name" value="C5METTRFRASE"/>
</dbReference>
<dbReference type="Gene3D" id="3.40.50.150">
    <property type="entry name" value="Vaccinia Virus protein VP39"/>
    <property type="match status" value="1"/>
</dbReference>
<dbReference type="PANTHER" id="PTHR10629">
    <property type="entry name" value="CYTOSINE-SPECIFIC METHYLTRANSFERASE"/>
    <property type="match status" value="1"/>
</dbReference>
<evidence type="ECO:0000256" key="8">
    <source>
        <dbReference type="RuleBase" id="RU000417"/>
    </source>
</evidence>
<evidence type="ECO:0000256" key="6">
    <source>
        <dbReference type="PROSITE-ProRule" id="PRU01016"/>
    </source>
</evidence>
<evidence type="ECO:0000256" key="7">
    <source>
        <dbReference type="RuleBase" id="RU000416"/>
    </source>
</evidence>
<dbReference type="RefSeq" id="WP_326927200.1">
    <property type="nucleotide sequence ID" value="NZ_CP123443.1"/>
</dbReference>
<evidence type="ECO:0000256" key="4">
    <source>
        <dbReference type="ARBA" id="ARBA00022747"/>
    </source>
</evidence>
<dbReference type="Pfam" id="PF00145">
    <property type="entry name" value="DNA_methylase"/>
    <property type="match status" value="2"/>
</dbReference>
<evidence type="ECO:0000256" key="2">
    <source>
        <dbReference type="ARBA" id="ARBA00022679"/>
    </source>
</evidence>
<dbReference type="PROSITE" id="PS00094">
    <property type="entry name" value="C5_MTASE_1"/>
    <property type="match status" value="1"/>
</dbReference>
<keyword evidence="4" id="KW-0680">Restriction system</keyword>
<name>A0ABY8MG75_9SPIO</name>
<evidence type="ECO:0000313" key="10">
    <source>
        <dbReference type="Proteomes" id="UP001228690"/>
    </source>
</evidence>
<protein>
    <recommendedName>
        <fullName evidence="8">Cytosine-specific methyltransferase</fullName>
        <ecNumber evidence="8">2.1.1.37</ecNumber>
    </recommendedName>
</protein>
<evidence type="ECO:0000256" key="5">
    <source>
        <dbReference type="ARBA" id="ARBA00047422"/>
    </source>
</evidence>
<dbReference type="PANTHER" id="PTHR10629:SF52">
    <property type="entry name" value="DNA (CYTOSINE-5)-METHYLTRANSFERASE 1"/>
    <property type="match status" value="1"/>
</dbReference>
<dbReference type="NCBIfam" id="TIGR00675">
    <property type="entry name" value="dcm"/>
    <property type="match status" value="1"/>
</dbReference>
<dbReference type="EC" id="2.1.1.37" evidence="8"/>
<accession>A0ABY8MG75</accession>
<comment type="catalytic activity">
    <reaction evidence="5 8">
        <text>a 2'-deoxycytidine in DNA + S-adenosyl-L-methionine = a 5-methyl-2'-deoxycytidine in DNA + S-adenosyl-L-homocysteine + H(+)</text>
        <dbReference type="Rhea" id="RHEA:13681"/>
        <dbReference type="Rhea" id="RHEA-COMP:11369"/>
        <dbReference type="Rhea" id="RHEA-COMP:11370"/>
        <dbReference type="ChEBI" id="CHEBI:15378"/>
        <dbReference type="ChEBI" id="CHEBI:57856"/>
        <dbReference type="ChEBI" id="CHEBI:59789"/>
        <dbReference type="ChEBI" id="CHEBI:85452"/>
        <dbReference type="ChEBI" id="CHEBI:85454"/>
        <dbReference type="EC" id="2.1.1.37"/>
    </reaction>
</comment>
<evidence type="ECO:0000256" key="3">
    <source>
        <dbReference type="ARBA" id="ARBA00022691"/>
    </source>
</evidence>
<keyword evidence="1 6" id="KW-0489">Methyltransferase</keyword>
<proteinExistence type="inferred from homology"/>
<evidence type="ECO:0000256" key="1">
    <source>
        <dbReference type="ARBA" id="ARBA00022603"/>
    </source>
</evidence>
<evidence type="ECO:0000313" key="9">
    <source>
        <dbReference type="EMBL" id="WGK69012.1"/>
    </source>
</evidence>
<feature type="active site" evidence="6">
    <location>
        <position position="72"/>
    </location>
</feature>
<dbReference type="PROSITE" id="PS00095">
    <property type="entry name" value="C5_MTASE_2"/>
    <property type="match status" value="1"/>
</dbReference>
<dbReference type="InterPro" id="IPR031303">
    <property type="entry name" value="C5_meth_CS"/>
</dbReference>
<keyword evidence="10" id="KW-1185">Reference proteome</keyword>
<reference evidence="9 10" key="1">
    <citation type="submission" date="2023-04" db="EMBL/GenBank/DDBJ databases">
        <title>Spirochaete genome identified in red abalone sample constitutes a novel genus.</title>
        <authorList>
            <person name="Sharma S.P."/>
            <person name="Purcell C.M."/>
            <person name="Hyde J.R."/>
            <person name="Severin A.J."/>
        </authorList>
    </citation>
    <scope>NUCLEOTIDE SEQUENCE [LARGE SCALE GENOMIC DNA]</scope>
    <source>
        <strain evidence="9 10">SP-2023</strain>
    </source>
</reference>
<dbReference type="GO" id="GO:0003886">
    <property type="term" value="F:DNA (cytosine-5-)-methyltransferase activity"/>
    <property type="evidence" value="ECO:0007669"/>
    <property type="project" value="UniProtKB-EC"/>
</dbReference>
<dbReference type="GO" id="GO:0032259">
    <property type="term" value="P:methylation"/>
    <property type="evidence" value="ECO:0007669"/>
    <property type="project" value="UniProtKB-KW"/>
</dbReference>
<dbReference type="EMBL" id="CP123443">
    <property type="protein sequence ID" value="WGK69012.1"/>
    <property type="molecule type" value="Genomic_DNA"/>
</dbReference>
<dbReference type="InterPro" id="IPR018117">
    <property type="entry name" value="C5_DNA_meth_AS"/>
</dbReference>
<keyword evidence="3 6" id="KW-0949">S-adenosyl-L-methionine</keyword>
<keyword evidence="2 6" id="KW-0808">Transferase</keyword>
<dbReference type="InterPro" id="IPR001525">
    <property type="entry name" value="C5_MeTfrase"/>
</dbReference>
<sequence length="396" mass="45249">MQSLEIFSGAGGLAEGLRHSGFNHQALLELNKDACNSLRLNFTHSKILEEDIKLFNYSSYSGVDIIAGGPPCQPFSLGGKAKGNLDNRDLFPHAIRGIRELQPKAFMFENVKGLLRQSFSTYFNYIILQLTYPELEKLENEDWTKHLSRLEQVHTKGNYNGLKYNTVYRLINAANYGIPQKRERVIIVGIKDGLNIDWTFPEATHSQDRLFWDKFVTGEYWDRNRVPSSQIEKITPQLKQIIEKIKKRYGFFTSELNPWMTVREALTGLPDPQKVKNVREHIFRDGAKSYPGHTGSYIDEPSKTIKAGDHGVPGGENMIRFVDGSVRYFTILEAKRIQTFPDDYTISGSWTEGMRQLGNAVPVRLSNMIGNELYKKLNCQQSTINNSQKNTKFKNL</sequence>